<dbReference type="FunFam" id="3.40.50.720:FF:000261">
    <property type="entry name" value="NADPH-dependent 1-acyldihydroxyacetone phosphate reductase"/>
    <property type="match status" value="1"/>
</dbReference>
<evidence type="ECO:0000256" key="4">
    <source>
        <dbReference type="RuleBase" id="RU000363"/>
    </source>
</evidence>
<dbReference type="OrthoDB" id="2102561at2759"/>
<dbReference type="SUPFAM" id="SSF51735">
    <property type="entry name" value="NAD(P)-binding Rossmann-fold domains"/>
    <property type="match status" value="1"/>
</dbReference>
<dbReference type="GO" id="GO:0006654">
    <property type="term" value="P:phosphatidic acid biosynthetic process"/>
    <property type="evidence" value="ECO:0007669"/>
    <property type="project" value="TreeGrafter"/>
</dbReference>
<sequence>MPDQRKTVLITGCSPGGIGNSFAREFHAKGLRVFATARSRSVLADLEALGIETLDLEVDNEESVTKARREVERLTGGGLDVLVNNAGRNYTVPAMEAQQDEILKTFEVNLFAVVRMCQEFAPLLIKSKGTIVQLGSLAGTMPFVFGSIYNASKAALHSFSDSLRLELEPFDVQVLTIITGGVRSRITRTERFLIDDSLYAPIQEHYDRRVKFSQEGAMPNEAYAASVVGSVLKEISRHERRRKWSTWLFGSSTITSGLGFYWRQTRAWIWEGNGAWKVWFAHRFAPKWVLDYFMYRKFGLNLLRADVEKKASLSGREKAASTTEAKKDE</sequence>
<dbReference type="InterPro" id="IPR036291">
    <property type="entry name" value="NAD(P)-bd_dom_sf"/>
</dbReference>
<dbReference type="PRINTS" id="PR00081">
    <property type="entry name" value="GDHRDH"/>
</dbReference>
<dbReference type="PANTHER" id="PTHR44169">
    <property type="entry name" value="NADPH-DEPENDENT 1-ACYLDIHYDROXYACETONE PHOSPHATE REDUCTASE"/>
    <property type="match status" value="1"/>
</dbReference>
<dbReference type="InterPro" id="IPR002347">
    <property type="entry name" value="SDR_fam"/>
</dbReference>
<dbReference type="GO" id="GO:0004806">
    <property type="term" value="F:triacylglycerol lipase activity"/>
    <property type="evidence" value="ECO:0007669"/>
    <property type="project" value="TreeGrafter"/>
</dbReference>
<evidence type="ECO:0000256" key="1">
    <source>
        <dbReference type="ARBA" id="ARBA00006484"/>
    </source>
</evidence>
<dbReference type="RefSeq" id="XP_018188340.1">
    <property type="nucleotide sequence ID" value="XM_018336053.1"/>
</dbReference>
<evidence type="ECO:0000313" key="5">
    <source>
        <dbReference type="EMBL" id="KZF22785.1"/>
    </source>
</evidence>
<dbReference type="Proteomes" id="UP000076632">
    <property type="component" value="Unassembled WGS sequence"/>
</dbReference>
<name>A0A165GZ64_XYLHT</name>
<gene>
    <name evidence="5" type="ORF">L228DRAFT_282868</name>
</gene>
<dbReference type="Gene3D" id="3.40.50.720">
    <property type="entry name" value="NAD(P)-binding Rossmann-like Domain"/>
    <property type="match status" value="1"/>
</dbReference>
<dbReference type="CDD" id="cd05374">
    <property type="entry name" value="17beta-HSD-like_SDR_c"/>
    <property type="match status" value="1"/>
</dbReference>
<dbReference type="OMA" id="CRVFASD"/>
<protein>
    <submittedName>
        <fullName evidence="5">NAD(P)-binding protein</fullName>
    </submittedName>
</protein>
<comment type="similarity">
    <text evidence="1 4">Belongs to the short-chain dehydrogenases/reductases (SDR) family.</text>
</comment>
<dbReference type="GO" id="GO:0019433">
    <property type="term" value="P:triglyceride catabolic process"/>
    <property type="evidence" value="ECO:0007669"/>
    <property type="project" value="TreeGrafter"/>
</dbReference>
<dbReference type="InParanoid" id="A0A165GZ64"/>
<dbReference type="PROSITE" id="PS00061">
    <property type="entry name" value="ADH_SHORT"/>
    <property type="match status" value="1"/>
</dbReference>
<dbReference type="AlphaFoldDB" id="A0A165GZ64"/>
<dbReference type="PRINTS" id="PR00080">
    <property type="entry name" value="SDRFAMILY"/>
</dbReference>
<keyword evidence="6" id="KW-1185">Reference proteome</keyword>
<dbReference type="GO" id="GO:0000140">
    <property type="term" value="F:acylglycerone-phosphate reductase (NADP+) activity"/>
    <property type="evidence" value="ECO:0007669"/>
    <property type="project" value="TreeGrafter"/>
</dbReference>
<reference evidence="5 6" key="1">
    <citation type="journal article" date="2016" name="Fungal Biol.">
        <title>The genome of Xylona heveae provides a window into fungal endophytism.</title>
        <authorList>
            <person name="Gazis R."/>
            <person name="Kuo A."/>
            <person name="Riley R."/>
            <person name="LaButti K."/>
            <person name="Lipzen A."/>
            <person name="Lin J."/>
            <person name="Amirebrahimi M."/>
            <person name="Hesse C.N."/>
            <person name="Spatafora J.W."/>
            <person name="Henrissat B."/>
            <person name="Hainaut M."/>
            <person name="Grigoriev I.V."/>
            <person name="Hibbett D.S."/>
        </authorList>
    </citation>
    <scope>NUCLEOTIDE SEQUENCE [LARGE SCALE GENOMIC DNA]</scope>
    <source>
        <strain evidence="5 6">TC161</strain>
    </source>
</reference>
<dbReference type="Pfam" id="PF00106">
    <property type="entry name" value="adh_short"/>
    <property type="match status" value="1"/>
</dbReference>
<dbReference type="GeneID" id="28901190"/>
<keyword evidence="3" id="KW-0560">Oxidoreductase</keyword>
<dbReference type="STRING" id="1328760.A0A165GZ64"/>
<proteinExistence type="inferred from homology"/>
<dbReference type="InterPro" id="IPR020904">
    <property type="entry name" value="Sc_DH/Rdtase_CS"/>
</dbReference>
<accession>A0A165GZ64</accession>
<dbReference type="EMBL" id="KV407458">
    <property type="protein sequence ID" value="KZF22785.1"/>
    <property type="molecule type" value="Genomic_DNA"/>
</dbReference>
<evidence type="ECO:0000256" key="2">
    <source>
        <dbReference type="ARBA" id="ARBA00022857"/>
    </source>
</evidence>
<dbReference type="FunCoup" id="A0A165GZ64">
    <property type="interactions" value="237"/>
</dbReference>
<dbReference type="GO" id="GO:0005783">
    <property type="term" value="C:endoplasmic reticulum"/>
    <property type="evidence" value="ECO:0007669"/>
    <property type="project" value="TreeGrafter"/>
</dbReference>
<evidence type="ECO:0000313" key="6">
    <source>
        <dbReference type="Proteomes" id="UP000076632"/>
    </source>
</evidence>
<dbReference type="GO" id="GO:0005811">
    <property type="term" value="C:lipid droplet"/>
    <property type="evidence" value="ECO:0007669"/>
    <property type="project" value="TreeGrafter"/>
</dbReference>
<evidence type="ECO:0000256" key="3">
    <source>
        <dbReference type="ARBA" id="ARBA00023002"/>
    </source>
</evidence>
<organism evidence="5 6">
    <name type="scientific">Xylona heveae (strain CBS 132557 / TC161)</name>
    <dbReference type="NCBI Taxonomy" id="1328760"/>
    <lineage>
        <taxon>Eukaryota</taxon>
        <taxon>Fungi</taxon>
        <taxon>Dikarya</taxon>
        <taxon>Ascomycota</taxon>
        <taxon>Pezizomycotina</taxon>
        <taxon>Xylonomycetes</taxon>
        <taxon>Xylonales</taxon>
        <taxon>Xylonaceae</taxon>
        <taxon>Xylona</taxon>
    </lineage>
</organism>
<dbReference type="PANTHER" id="PTHR44169:SF15">
    <property type="entry name" value="CHAIN DEHYDROGENASE_REDUCTASE (AYR1), PUTATIVE (AFU_ORTHOLOGUE AFUA_4G04530)-RELATED"/>
    <property type="match status" value="1"/>
</dbReference>
<keyword evidence="2" id="KW-0521">NADP</keyword>